<dbReference type="InterPro" id="IPR058283">
    <property type="entry name" value="DUF7977"/>
</dbReference>
<organism evidence="3 4">
    <name type="scientific">Halopenitus persicus</name>
    <dbReference type="NCBI Taxonomy" id="1048396"/>
    <lineage>
        <taxon>Archaea</taxon>
        <taxon>Methanobacteriati</taxon>
        <taxon>Methanobacteriota</taxon>
        <taxon>Stenosarchaea group</taxon>
        <taxon>Halobacteria</taxon>
        <taxon>Halobacteriales</taxon>
        <taxon>Haloferacaceae</taxon>
        <taxon>Halopenitus</taxon>
    </lineage>
</organism>
<feature type="compositionally biased region" description="Basic and acidic residues" evidence="1">
    <location>
        <begin position="22"/>
        <end position="31"/>
    </location>
</feature>
<dbReference type="AlphaFoldDB" id="A0A1H3KGH5"/>
<name>A0A1H3KGH5_9EURY</name>
<keyword evidence="2" id="KW-0472">Membrane</keyword>
<dbReference type="RefSeq" id="WP_394327122.1">
    <property type="nucleotide sequence ID" value="NZ_FNPC01000006.1"/>
</dbReference>
<keyword evidence="2" id="KW-1133">Transmembrane helix</keyword>
<gene>
    <name evidence="3" type="ORF">SAMN05216564_10611</name>
</gene>
<dbReference type="Pfam" id="PF25932">
    <property type="entry name" value="DUF7977"/>
    <property type="match status" value="1"/>
</dbReference>
<evidence type="ECO:0000256" key="1">
    <source>
        <dbReference type="SAM" id="MobiDB-lite"/>
    </source>
</evidence>
<keyword evidence="2" id="KW-0812">Transmembrane</keyword>
<keyword evidence="4" id="KW-1185">Reference proteome</keyword>
<proteinExistence type="predicted"/>
<feature type="transmembrane region" description="Helical" evidence="2">
    <location>
        <begin position="66"/>
        <end position="88"/>
    </location>
</feature>
<sequence length="135" mass="14021">MNGDRAAGAEDGDDAEGASPGDADRTVRIDETGTVTDAADPDDDDSPTDAGSAAHEEPEPDGFGRAGWALTAALITCTLIIPGIIYLYPYVLGRFELSFFGTYLALPMIPAVLLGAIAVWSMTAATPGGRDDEEE</sequence>
<feature type="region of interest" description="Disordered" evidence="1">
    <location>
        <begin position="1"/>
        <end position="62"/>
    </location>
</feature>
<accession>A0A1H3KGH5</accession>
<dbReference type="EMBL" id="FNPC01000006">
    <property type="protein sequence ID" value="SDY51312.1"/>
    <property type="molecule type" value="Genomic_DNA"/>
</dbReference>
<evidence type="ECO:0000256" key="2">
    <source>
        <dbReference type="SAM" id="Phobius"/>
    </source>
</evidence>
<protein>
    <submittedName>
        <fullName evidence="3">Uncharacterized protein</fullName>
    </submittedName>
</protein>
<evidence type="ECO:0000313" key="4">
    <source>
        <dbReference type="Proteomes" id="UP000199079"/>
    </source>
</evidence>
<evidence type="ECO:0000313" key="3">
    <source>
        <dbReference type="EMBL" id="SDY51312.1"/>
    </source>
</evidence>
<reference evidence="4" key="1">
    <citation type="submission" date="2016-10" db="EMBL/GenBank/DDBJ databases">
        <authorList>
            <person name="Varghese N."/>
            <person name="Submissions S."/>
        </authorList>
    </citation>
    <scope>NUCLEOTIDE SEQUENCE [LARGE SCALE GENOMIC DNA]</scope>
    <source>
        <strain evidence="4">DC30,IBRC 10041,KCTC 4046</strain>
    </source>
</reference>
<feature type="transmembrane region" description="Helical" evidence="2">
    <location>
        <begin position="100"/>
        <end position="122"/>
    </location>
</feature>
<dbReference type="Proteomes" id="UP000199079">
    <property type="component" value="Unassembled WGS sequence"/>
</dbReference>